<keyword evidence="1" id="KW-0472">Membrane</keyword>
<sequence>MQKDLFDKWEHGTNIIKNIGSILGVTMVIGIIVISSPDIKTIATKLSELVGLKLYNELNKPERVAGQKEIPVTTLLREAAQSLVVERNILWIYAGATRRKTKEPWLETNINVSAVPQVGDFIEVVTDVFTRAREPQKIDGVWFKGEIQGALQNGQTVIVRRVVEVPGLDNNSLWWAQVTQSQTTPSSNQ</sequence>
<dbReference type="EMBL" id="MHQR01000032">
    <property type="protein sequence ID" value="OHA06813.1"/>
    <property type="molecule type" value="Genomic_DNA"/>
</dbReference>
<evidence type="ECO:0000313" key="2">
    <source>
        <dbReference type="EMBL" id="OHA06813.1"/>
    </source>
</evidence>
<name>A0A1G2L598_9BACT</name>
<proteinExistence type="predicted"/>
<evidence type="ECO:0000313" key="3">
    <source>
        <dbReference type="Proteomes" id="UP000176510"/>
    </source>
</evidence>
<accession>A0A1G2L598</accession>
<dbReference type="Proteomes" id="UP000176510">
    <property type="component" value="Unassembled WGS sequence"/>
</dbReference>
<comment type="caution">
    <text evidence="2">The sequence shown here is derived from an EMBL/GenBank/DDBJ whole genome shotgun (WGS) entry which is preliminary data.</text>
</comment>
<keyword evidence="1" id="KW-0812">Transmembrane</keyword>
<keyword evidence="1" id="KW-1133">Transmembrane helix</keyword>
<protein>
    <submittedName>
        <fullName evidence="2">Uncharacterized protein</fullName>
    </submittedName>
</protein>
<gene>
    <name evidence="2" type="ORF">A3B34_02590</name>
</gene>
<reference evidence="2 3" key="1">
    <citation type="journal article" date="2016" name="Nat. Commun.">
        <title>Thousands of microbial genomes shed light on interconnected biogeochemical processes in an aquifer system.</title>
        <authorList>
            <person name="Anantharaman K."/>
            <person name="Brown C.T."/>
            <person name="Hug L.A."/>
            <person name="Sharon I."/>
            <person name="Castelle C.J."/>
            <person name="Probst A.J."/>
            <person name="Thomas B.C."/>
            <person name="Singh A."/>
            <person name="Wilkins M.J."/>
            <person name="Karaoz U."/>
            <person name="Brodie E.L."/>
            <person name="Williams K.H."/>
            <person name="Hubbard S.S."/>
            <person name="Banfield J.F."/>
        </authorList>
    </citation>
    <scope>NUCLEOTIDE SEQUENCE [LARGE SCALE GENOMIC DNA]</scope>
</reference>
<dbReference type="AlphaFoldDB" id="A0A1G2L598"/>
<feature type="transmembrane region" description="Helical" evidence="1">
    <location>
        <begin position="15"/>
        <end position="35"/>
    </location>
</feature>
<organism evidence="2 3">
    <name type="scientific">Candidatus Sungbacteria bacterium RIFCSPLOWO2_01_FULL_54_21</name>
    <dbReference type="NCBI Taxonomy" id="1802279"/>
    <lineage>
        <taxon>Bacteria</taxon>
        <taxon>Candidatus Sungiibacteriota</taxon>
    </lineage>
</organism>
<evidence type="ECO:0000256" key="1">
    <source>
        <dbReference type="SAM" id="Phobius"/>
    </source>
</evidence>